<dbReference type="GO" id="GO:0034986">
    <property type="term" value="F:iron chaperone activity"/>
    <property type="evidence" value="ECO:0007669"/>
    <property type="project" value="TreeGrafter"/>
</dbReference>
<dbReference type="GO" id="GO:0006826">
    <property type="term" value="P:iron ion transport"/>
    <property type="evidence" value="ECO:0007669"/>
    <property type="project" value="UniProtKB-KW"/>
</dbReference>
<dbReference type="GO" id="GO:0051537">
    <property type="term" value="F:2 iron, 2 sulfur cluster binding"/>
    <property type="evidence" value="ECO:0007669"/>
    <property type="project" value="TreeGrafter"/>
</dbReference>
<dbReference type="GO" id="GO:0006879">
    <property type="term" value="P:intracellular iron ion homeostasis"/>
    <property type="evidence" value="ECO:0007669"/>
    <property type="project" value="UniProtKB-KW"/>
</dbReference>
<name>A0A7S0SR56_9CHLO</name>
<comment type="catalytic activity">
    <reaction evidence="12">
        <text>4 Fe(2+) + O2 + 4 H(+) = 4 Fe(3+) + 2 H2O</text>
        <dbReference type="Rhea" id="RHEA:11148"/>
        <dbReference type="ChEBI" id="CHEBI:15377"/>
        <dbReference type="ChEBI" id="CHEBI:15378"/>
        <dbReference type="ChEBI" id="CHEBI:15379"/>
        <dbReference type="ChEBI" id="CHEBI:29033"/>
        <dbReference type="ChEBI" id="CHEBI:29034"/>
        <dbReference type="EC" id="1.16.3.1"/>
    </reaction>
</comment>
<evidence type="ECO:0000256" key="1">
    <source>
        <dbReference type="ARBA" id="ARBA00004173"/>
    </source>
</evidence>
<feature type="region of interest" description="Disordered" evidence="13">
    <location>
        <begin position="126"/>
        <end position="155"/>
    </location>
</feature>
<dbReference type="SMART" id="SM01219">
    <property type="entry name" value="Frataxin_Cyay"/>
    <property type="match status" value="1"/>
</dbReference>
<evidence type="ECO:0000256" key="3">
    <source>
        <dbReference type="ARBA" id="ARBA00013107"/>
    </source>
</evidence>
<dbReference type="Pfam" id="PF01491">
    <property type="entry name" value="Frataxin_Cyay"/>
    <property type="match status" value="1"/>
</dbReference>
<dbReference type="NCBIfam" id="TIGR03421">
    <property type="entry name" value="FeS_CyaY"/>
    <property type="match status" value="1"/>
</dbReference>
<dbReference type="PRINTS" id="PR00904">
    <property type="entry name" value="FRATAXIN"/>
</dbReference>
<dbReference type="Gene3D" id="3.30.920.10">
    <property type="entry name" value="Frataxin/CyaY"/>
    <property type="match status" value="1"/>
</dbReference>
<proteinExistence type="inferred from homology"/>
<dbReference type="EC" id="1.16.3.1" evidence="3"/>
<dbReference type="PROSITE" id="PS01344">
    <property type="entry name" value="FRATAXIN_1"/>
    <property type="match status" value="1"/>
</dbReference>
<evidence type="ECO:0000313" key="14">
    <source>
        <dbReference type="EMBL" id="CAD8713898.1"/>
    </source>
</evidence>
<dbReference type="PANTHER" id="PTHR16821">
    <property type="entry name" value="FRATAXIN"/>
    <property type="match status" value="1"/>
</dbReference>
<dbReference type="EMBL" id="HBFC01026471">
    <property type="protein sequence ID" value="CAD8713898.1"/>
    <property type="molecule type" value="Transcribed_RNA"/>
</dbReference>
<dbReference type="InterPro" id="IPR020895">
    <property type="entry name" value="Frataxin_CS"/>
</dbReference>
<dbReference type="GO" id="GO:0008198">
    <property type="term" value="F:ferrous iron binding"/>
    <property type="evidence" value="ECO:0007669"/>
    <property type="project" value="TreeGrafter"/>
</dbReference>
<dbReference type="GO" id="GO:0004322">
    <property type="term" value="F:ferroxidase activity"/>
    <property type="evidence" value="ECO:0007669"/>
    <property type="project" value="UniProtKB-EC"/>
</dbReference>
<dbReference type="GO" id="GO:0005739">
    <property type="term" value="C:mitochondrion"/>
    <property type="evidence" value="ECO:0007669"/>
    <property type="project" value="UniProtKB-SubCell"/>
</dbReference>
<evidence type="ECO:0000256" key="4">
    <source>
        <dbReference type="ARBA" id="ARBA00022434"/>
    </source>
</evidence>
<evidence type="ECO:0000256" key="2">
    <source>
        <dbReference type="ARBA" id="ARBA00008183"/>
    </source>
</evidence>
<keyword evidence="8" id="KW-0560">Oxidoreductase</keyword>
<evidence type="ECO:0000256" key="9">
    <source>
        <dbReference type="ARBA" id="ARBA00023004"/>
    </source>
</evidence>
<keyword evidence="9" id="KW-0408">Iron</keyword>
<dbReference type="InterPro" id="IPR017789">
    <property type="entry name" value="Frataxin"/>
</dbReference>
<keyword evidence="10" id="KW-0406">Ion transport</keyword>
<evidence type="ECO:0000256" key="7">
    <source>
        <dbReference type="ARBA" id="ARBA00022946"/>
    </source>
</evidence>
<dbReference type="SUPFAM" id="SSF55387">
    <property type="entry name" value="Frataxin/Nqo15-like"/>
    <property type="match status" value="1"/>
</dbReference>
<accession>A0A7S0SR56</accession>
<dbReference type="NCBIfam" id="TIGR03422">
    <property type="entry name" value="mito_frataxin"/>
    <property type="match status" value="1"/>
</dbReference>
<evidence type="ECO:0000256" key="8">
    <source>
        <dbReference type="ARBA" id="ARBA00023002"/>
    </source>
</evidence>
<comment type="similarity">
    <text evidence="2">Belongs to the frataxin family.</text>
</comment>
<dbReference type="PROSITE" id="PS50810">
    <property type="entry name" value="FRATAXIN_2"/>
    <property type="match status" value="1"/>
</dbReference>
<dbReference type="GO" id="GO:0008199">
    <property type="term" value="F:ferric iron binding"/>
    <property type="evidence" value="ECO:0007669"/>
    <property type="project" value="InterPro"/>
</dbReference>
<evidence type="ECO:0000256" key="11">
    <source>
        <dbReference type="ARBA" id="ARBA00023128"/>
    </source>
</evidence>
<dbReference type="PANTHER" id="PTHR16821:SF2">
    <property type="entry name" value="FRATAXIN, MITOCHONDRIAL"/>
    <property type="match status" value="1"/>
</dbReference>
<reference evidence="14" key="1">
    <citation type="submission" date="2021-01" db="EMBL/GenBank/DDBJ databases">
        <authorList>
            <person name="Corre E."/>
            <person name="Pelletier E."/>
            <person name="Niang G."/>
            <person name="Scheremetjew M."/>
            <person name="Finn R."/>
            <person name="Kale V."/>
            <person name="Holt S."/>
            <person name="Cochrane G."/>
            <person name="Meng A."/>
            <person name="Brown T."/>
            <person name="Cohen L."/>
        </authorList>
    </citation>
    <scope>NUCLEOTIDE SEQUENCE</scope>
    <source>
        <strain evidence="14">SL-175</strain>
    </source>
</reference>
<evidence type="ECO:0000256" key="5">
    <source>
        <dbReference type="ARBA" id="ARBA00022448"/>
    </source>
</evidence>
<keyword evidence="5" id="KW-0813">Transport</keyword>
<evidence type="ECO:0000256" key="10">
    <source>
        <dbReference type="ARBA" id="ARBA00023065"/>
    </source>
</evidence>
<gene>
    <name evidence="14" type="ORF">MANT1106_LOCUS16010</name>
</gene>
<organism evidence="14">
    <name type="scientific">Mantoniella antarctica</name>
    <dbReference type="NCBI Taxonomy" id="81844"/>
    <lineage>
        <taxon>Eukaryota</taxon>
        <taxon>Viridiplantae</taxon>
        <taxon>Chlorophyta</taxon>
        <taxon>Mamiellophyceae</taxon>
        <taxon>Mamiellales</taxon>
        <taxon>Mamiellaceae</taxon>
        <taxon>Mantoniella</taxon>
    </lineage>
</organism>
<dbReference type="InterPro" id="IPR036524">
    <property type="entry name" value="Frataxin/CyaY_sf"/>
</dbReference>
<comment type="subcellular location">
    <subcellularLocation>
        <location evidence="1">Mitochondrion</location>
    </subcellularLocation>
</comment>
<keyword evidence="6" id="KW-0410">Iron transport</keyword>
<evidence type="ECO:0000256" key="12">
    <source>
        <dbReference type="ARBA" id="ARBA00047990"/>
    </source>
</evidence>
<sequence length="295" mass="30734">MMLTCGAGAARLCLQGSRGLSGMRIPPGDAFHVAVVAEGAGANTCLSGTRPTGTARSLITQAHAGSGRGLTAARQPPAATPIASRVGHVRAFPFTIPSSPSRGFAAAATASESFAAGGRAAVKAGKGGGTAVDTAKVGEGHQHIRRRGMGSSSNTRVCDWLEPGGAKQKIATRGVSTEAEVEVAFHRVADEMLGNLEDVVEAWGEDNDVEDFDFSHEEGVVTIQMGTHGTYVINKQGPNRQVWVSSPVGGPLRYDYDAARKVWVYARDGHCLHDRLQDELTGMGGGTLDLGTLNE</sequence>
<keyword evidence="11" id="KW-0496">Mitochondrion</keyword>
<evidence type="ECO:0000256" key="13">
    <source>
        <dbReference type="SAM" id="MobiDB-lite"/>
    </source>
</evidence>
<dbReference type="AlphaFoldDB" id="A0A7S0SR56"/>
<dbReference type="InterPro" id="IPR002908">
    <property type="entry name" value="Frataxin/CyaY"/>
</dbReference>
<evidence type="ECO:0000256" key="6">
    <source>
        <dbReference type="ARBA" id="ARBA00022496"/>
    </source>
</evidence>
<dbReference type="GO" id="GO:0016226">
    <property type="term" value="P:iron-sulfur cluster assembly"/>
    <property type="evidence" value="ECO:0007669"/>
    <property type="project" value="InterPro"/>
</dbReference>
<keyword evidence="4" id="KW-0409">Iron storage</keyword>
<protein>
    <recommendedName>
        <fullName evidence="3">ferroxidase</fullName>
        <ecNumber evidence="3">1.16.3.1</ecNumber>
    </recommendedName>
</protein>
<keyword evidence="7" id="KW-0809">Transit peptide</keyword>